<name>A0ABQ9U8X3_SAGOE</name>
<sequence>MDSREHRPPTASISSSPSEGTPTVGSYGCTPQSLPKFQHPSHELLKENGFTQHVYHKYHHFNKKMYEEFKQLALEDAKEGYRYGLECLFRYCSYGLEKKFWLDIFKDFQEEMVKDYEAGQLYGLDKFWAFLKYSKAKNLDIDPKRQEYLCKI</sequence>
<keyword evidence="2" id="KW-0687">Ribonucleoprotein</keyword>
<gene>
    <name evidence="2" type="primary">LARP1_5</name>
    <name evidence="2" type="ORF">P7K49_027247</name>
</gene>
<feature type="region of interest" description="Disordered" evidence="1">
    <location>
        <begin position="1"/>
        <end position="27"/>
    </location>
</feature>
<dbReference type="GO" id="GO:1990904">
    <property type="term" value="C:ribonucleoprotein complex"/>
    <property type="evidence" value="ECO:0007669"/>
    <property type="project" value="UniProtKB-KW"/>
</dbReference>
<feature type="compositionally biased region" description="Polar residues" evidence="1">
    <location>
        <begin position="11"/>
        <end position="27"/>
    </location>
</feature>
<dbReference type="Proteomes" id="UP001266305">
    <property type="component" value="Unassembled WGS sequence"/>
</dbReference>
<protein>
    <submittedName>
        <fullName evidence="2">La ribonucleoprotein domain member 1</fullName>
    </submittedName>
</protein>
<evidence type="ECO:0000313" key="2">
    <source>
        <dbReference type="EMBL" id="KAK2093509.1"/>
    </source>
</evidence>
<comment type="caution">
    <text evidence="2">The sequence shown here is derived from an EMBL/GenBank/DDBJ whole genome shotgun (WGS) entry which is preliminary data.</text>
</comment>
<dbReference type="Pfam" id="PF21071">
    <property type="entry name" value="LARP1_HEAT"/>
    <property type="match status" value="1"/>
</dbReference>
<evidence type="ECO:0000313" key="3">
    <source>
        <dbReference type="Proteomes" id="UP001266305"/>
    </source>
</evidence>
<reference evidence="2 3" key="1">
    <citation type="submission" date="2023-05" db="EMBL/GenBank/DDBJ databases">
        <title>B98-5 Cell Line De Novo Hybrid Assembly: An Optical Mapping Approach.</title>
        <authorList>
            <person name="Kananen K."/>
            <person name="Auerbach J.A."/>
            <person name="Kautto E."/>
            <person name="Blachly J.S."/>
        </authorList>
    </citation>
    <scope>NUCLEOTIDE SEQUENCE [LARGE SCALE GENOMIC DNA]</scope>
    <source>
        <strain evidence="2">B95-8</strain>
        <tissue evidence="2">Cell line</tissue>
    </source>
</reference>
<evidence type="ECO:0000256" key="1">
    <source>
        <dbReference type="SAM" id="MobiDB-lite"/>
    </source>
</evidence>
<keyword evidence="3" id="KW-1185">Reference proteome</keyword>
<dbReference type="InterPro" id="IPR006607">
    <property type="entry name" value="DM15"/>
</dbReference>
<accession>A0ABQ9U8X3</accession>
<dbReference type="SMART" id="SM00684">
    <property type="entry name" value="DM15"/>
    <property type="match status" value="1"/>
</dbReference>
<dbReference type="EMBL" id="JASSZA010000014">
    <property type="protein sequence ID" value="KAK2093509.1"/>
    <property type="molecule type" value="Genomic_DNA"/>
</dbReference>
<proteinExistence type="predicted"/>
<organism evidence="2 3">
    <name type="scientific">Saguinus oedipus</name>
    <name type="common">Cotton-top tamarin</name>
    <name type="synonym">Oedipomidas oedipus</name>
    <dbReference type="NCBI Taxonomy" id="9490"/>
    <lineage>
        <taxon>Eukaryota</taxon>
        <taxon>Metazoa</taxon>
        <taxon>Chordata</taxon>
        <taxon>Craniata</taxon>
        <taxon>Vertebrata</taxon>
        <taxon>Euteleostomi</taxon>
        <taxon>Mammalia</taxon>
        <taxon>Eutheria</taxon>
        <taxon>Euarchontoglires</taxon>
        <taxon>Primates</taxon>
        <taxon>Haplorrhini</taxon>
        <taxon>Platyrrhini</taxon>
        <taxon>Cebidae</taxon>
        <taxon>Callitrichinae</taxon>
        <taxon>Saguinus</taxon>
    </lineage>
</organism>